<dbReference type="AlphaFoldDB" id="A0A7Y7LYY2"/>
<evidence type="ECO:0000256" key="15">
    <source>
        <dbReference type="SAM" id="MobiDB-lite"/>
    </source>
</evidence>
<dbReference type="PANTHER" id="PTHR42697:SF3">
    <property type="entry name" value="ENDONUCLEASE 8 1"/>
    <property type="match status" value="1"/>
</dbReference>
<organism evidence="18 19">
    <name type="scientific">Arthrobacter wenxiniae</name>
    <dbReference type="NCBI Taxonomy" id="2713570"/>
    <lineage>
        <taxon>Bacteria</taxon>
        <taxon>Bacillati</taxon>
        <taxon>Actinomycetota</taxon>
        <taxon>Actinomycetes</taxon>
        <taxon>Micrococcales</taxon>
        <taxon>Micrococcaceae</taxon>
        <taxon>Arthrobacter</taxon>
    </lineage>
</organism>
<sequence length="339" mass="36055">MPEGHSIHRLARQFNDVFGGAALAVTSPQGKFDAGAARVDGQVLELAEAHGKQLFLFFSHELAMRVHLGLYGAWDFGGDSTFTGASSIGAPRRIGERELAPEVGDYNGPPEPVGAVRARLVSAHGWADLRGPAACEVLTLAEASAVRSRLGPDPLLNRSGGREEFVRRIRKSSTSIALQLMKQDVLAGVGNVYRAEVLFRCRLDPQLPGTSLQRGEAEALWDEITLVMADGVLDGRIITTELADRPSGMGAQVGHALAAAGRWEDRRGSGAVAGPAAAEGGGEAERMGPASAVNRDVPAQDAHYVYKRNGQPCRRCGTMVAMTELGGRKLYWCPGCQCS</sequence>
<evidence type="ECO:0000313" key="19">
    <source>
        <dbReference type="Proteomes" id="UP000543556"/>
    </source>
</evidence>
<reference evidence="18 19" key="1">
    <citation type="submission" date="2020-02" db="EMBL/GenBank/DDBJ databases">
        <title>Genome sequence of strain AETb3-4.</title>
        <authorList>
            <person name="Gao J."/>
            <person name="Zhang X."/>
        </authorList>
    </citation>
    <scope>NUCLEOTIDE SEQUENCE [LARGE SCALE GENOMIC DNA]</scope>
    <source>
        <strain evidence="18 19">AETb3-4</strain>
    </source>
</reference>
<feature type="domain" description="Formamidopyrimidine-DNA glycosylase catalytic" evidence="17">
    <location>
        <begin position="2"/>
        <end position="89"/>
    </location>
</feature>
<dbReference type="GO" id="GO:0140078">
    <property type="term" value="F:class I DNA-(apurinic or apyrimidinic site) endonuclease activity"/>
    <property type="evidence" value="ECO:0007669"/>
    <property type="project" value="UniProtKB-EC"/>
</dbReference>
<comment type="similarity">
    <text evidence="2">Belongs to the FPG family.</text>
</comment>
<evidence type="ECO:0000256" key="7">
    <source>
        <dbReference type="ARBA" id="ARBA00022801"/>
    </source>
</evidence>
<keyword evidence="11" id="KW-0456">Lyase</keyword>
<evidence type="ECO:0000256" key="12">
    <source>
        <dbReference type="ARBA" id="ARBA00023268"/>
    </source>
</evidence>
<dbReference type="SUPFAM" id="SSF46946">
    <property type="entry name" value="S13-like H2TH domain"/>
    <property type="match status" value="1"/>
</dbReference>
<dbReference type="Gene3D" id="1.10.8.50">
    <property type="match status" value="1"/>
</dbReference>
<dbReference type="PANTHER" id="PTHR42697">
    <property type="entry name" value="ENDONUCLEASE 8"/>
    <property type="match status" value="1"/>
</dbReference>
<evidence type="ECO:0000256" key="10">
    <source>
        <dbReference type="ARBA" id="ARBA00023204"/>
    </source>
</evidence>
<protein>
    <recommendedName>
        <fullName evidence="3">DNA-(apurinic or apyrimidinic site) lyase</fullName>
        <ecNumber evidence="3">4.2.99.18</ecNumber>
    </recommendedName>
</protein>
<feature type="compositionally biased region" description="Low complexity" evidence="15">
    <location>
        <begin position="269"/>
        <end position="278"/>
    </location>
</feature>
<keyword evidence="10" id="KW-0234">DNA repair</keyword>
<dbReference type="PROSITE" id="PS51068">
    <property type="entry name" value="FPG_CAT"/>
    <property type="match status" value="1"/>
</dbReference>
<evidence type="ECO:0000259" key="17">
    <source>
        <dbReference type="PROSITE" id="PS51068"/>
    </source>
</evidence>
<keyword evidence="12" id="KW-0511">Multifunctional enzyme</keyword>
<evidence type="ECO:0000256" key="13">
    <source>
        <dbReference type="ARBA" id="ARBA00023295"/>
    </source>
</evidence>
<dbReference type="SUPFAM" id="SSF57716">
    <property type="entry name" value="Glucocorticoid receptor-like (DNA-binding domain)"/>
    <property type="match status" value="1"/>
</dbReference>
<dbReference type="InterPro" id="IPR010663">
    <property type="entry name" value="Znf_FPG/IleRS"/>
</dbReference>
<dbReference type="SUPFAM" id="SSF81624">
    <property type="entry name" value="N-terminal domain of MutM-like DNA repair proteins"/>
    <property type="match status" value="1"/>
</dbReference>
<keyword evidence="9" id="KW-0238">DNA-binding</keyword>
<name>A0A7Y7LYY2_9MICC</name>
<keyword evidence="5" id="KW-0227">DNA damage</keyword>
<evidence type="ECO:0000256" key="9">
    <source>
        <dbReference type="ARBA" id="ARBA00023125"/>
    </source>
</evidence>
<evidence type="ECO:0000313" key="18">
    <source>
        <dbReference type="EMBL" id="NVM94494.1"/>
    </source>
</evidence>
<dbReference type="SMART" id="SM00898">
    <property type="entry name" value="Fapy_DNA_glyco"/>
    <property type="match status" value="1"/>
</dbReference>
<evidence type="ECO:0000259" key="16">
    <source>
        <dbReference type="PROSITE" id="PS51066"/>
    </source>
</evidence>
<evidence type="ECO:0000256" key="14">
    <source>
        <dbReference type="PROSITE-ProRule" id="PRU00391"/>
    </source>
</evidence>
<dbReference type="Pfam" id="PF06831">
    <property type="entry name" value="H2TH"/>
    <property type="match status" value="1"/>
</dbReference>
<keyword evidence="4" id="KW-0479">Metal-binding</keyword>
<feature type="region of interest" description="Disordered" evidence="15">
    <location>
        <begin position="267"/>
        <end position="290"/>
    </location>
</feature>
<keyword evidence="19" id="KW-1185">Reference proteome</keyword>
<dbReference type="PROSITE" id="PS51066">
    <property type="entry name" value="ZF_FPG_2"/>
    <property type="match status" value="1"/>
</dbReference>
<dbReference type="CDD" id="cd08970">
    <property type="entry name" value="AcNei1_N"/>
    <property type="match status" value="1"/>
</dbReference>
<evidence type="ECO:0000256" key="3">
    <source>
        <dbReference type="ARBA" id="ARBA00012720"/>
    </source>
</evidence>
<keyword evidence="7" id="KW-0378">Hydrolase</keyword>
<evidence type="ECO:0000256" key="11">
    <source>
        <dbReference type="ARBA" id="ARBA00023239"/>
    </source>
</evidence>
<dbReference type="Pfam" id="PF06827">
    <property type="entry name" value="zf-FPG_IleRS"/>
    <property type="match status" value="1"/>
</dbReference>
<comment type="caution">
    <text evidence="18">The sequence shown here is derived from an EMBL/GenBank/DDBJ whole genome shotgun (WGS) entry which is preliminary data.</text>
</comment>
<evidence type="ECO:0000256" key="1">
    <source>
        <dbReference type="ARBA" id="ARBA00001947"/>
    </source>
</evidence>
<keyword evidence="13" id="KW-0326">Glycosidase</keyword>
<dbReference type="RefSeq" id="WP_176634231.1">
    <property type="nucleotide sequence ID" value="NZ_JAAMFM010000006.1"/>
</dbReference>
<dbReference type="EC" id="4.2.99.18" evidence="3"/>
<evidence type="ECO:0000256" key="2">
    <source>
        <dbReference type="ARBA" id="ARBA00009409"/>
    </source>
</evidence>
<dbReference type="Proteomes" id="UP000543556">
    <property type="component" value="Unassembled WGS sequence"/>
</dbReference>
<dbReference type="InterPro" id="IPR012319">
    <property type="entry name" value="FPG_cat"/>
</dbReference>
<comment type="cofactor">
    <cofactor evidence="1">
        <name>Zn(2+)</name>
        <dbReference type="ChEBI" id="CHEBI:29105"/>
    </cofactor>
</comment>
<gene>
    <name evidence="18" type="ORF">G6034_06135</name>
</gene>
<dbReference type="GO" id="GO:0000703">
    <property type="term" value="F:oxidized pyrimidine nucleobase lesion DNA N-glycosylase activity"/>
    <property type="evidence" value="ECO:0007669"/>
    <property type="project" value="TreeGrafter"/>
</dbReference>
<dbReference type="EMBL" id="JAAMFM010000006">
    <property type="protein sequence ID" value="NVM94494.1"/>
    <property type="molecule type" value="Genomic_DNA"/>
</dbReference>
<evidence type="ECO:0000256" key="8">
    <source>
        <dbReference type="ARBA" id="ARBA00022833"/>
    </source>
</evidence>
<dbReference type="Pfam" id="PF01149">
    <property type="entry name" value="Fapy_DNA_glyco"/>
    <property type="match status" value="1"/>
</dbReference>
<dbReference type="SMART" id="SM01232">
    <property type="entry name" value="H2TH"/>
    <property type="match status" value="1"/>
</dbReference>
<dbReference type="Gene3D" id="3.20.190.10">
    <property type="entry name" value="MutM-like, N-terminal"/>
    <property type="match status" value="1"/>
</dbReference>
<proteinExistence type="inferred from homology"/>
<accession>A0A7Y7LYY2</accession>
<dbReference type="GO" id="GO:0006284">
    <property type="term" value="P:base-excision repair"/>
    <property type="evidence" value="ECO:0007669"/>
    <property type="project" value="InterPro"/>
</dbReference>
<dbReference type="InterPro" id="IPR015886">
    <property type="entry name" value="H2TH_FPG"/>
</dbReference>
<keyword evidence="8" id="KW-0862">Zinc</keyword>
<dbReference type="GO" id="GO:0003684">
    <property type="term" value="F:damaged DNA binding"/>
    <property type="evidence" value="ECO:0007669"/>
    <property type="project" value="InterPro"/>
</dbReference>
<dbReference type="GO" id="GO:0008270">
    <property type="term" value="F:zinc ion binding"/>
    <property type="evidence" value="ECO:0007669"/>
    <property type="project" value="UniProtKB-KW"/>
</dbReference>
<dbReference type="InterPro" id="IPR035937">
    <property type="entry name" value="FPG_N"/>
</dbReference>
<evidence type="ECO:0000256" key="6">
    <source>
        <dbReference type="ARBA" id="ARBA00022771"/>
    </source>
</evidence>
<evidence type="ECO:0000256" key="5">
    <source>
        <dbReference type="ARBA" id="ARBA00022763"/>
    </source>
</evidence>
<keyword evidence="6 14" id="KW-0863">Zinc-finger</keyword>
<dbReference type="InterPro" id="IPR000214">
    <property type="entry name" value="Znf_DNA_glyclase/AP_lyase"/>
</dbReference>
<feature type="domain" description="FPG-type" evidence="16">
    <location>
        <begin position="304"/>
        <end position="338"/>
    </location>
</feature>
<evidence type="ECO:0000256" key="4">
    <source>
        <dbReference type="ARBA" id="ARBA00022723"/>
    </source>
</evidence>
<dbReference type="InterPro" id="IPR010979">
    <property type="entry name" value="Ribosomal_uS13-like_H2TH"/>
</dbReference>